<feature type="region of interest" description="Disordered" evidence="5">
    <location>
        <begin position="137"/>
        <end position="166"/>
    </location>
</feature>
<evidence type="ECO:0000259" key="8">
    <source>
        <dbReference type="PROSITE" id="PS51212"/>
    </source>
</evidence>
<feature type="compositionally biased region" description="Basic and acidic residues" evidence="5">
    <location>
        <begin position="157"/>
        <end position="166"/>
    </location>
</feature>
<dbReference type="AlphaFoldDB" id="A0A9P1H145"/>
<evidence type="ECO:0000256" key="4">
    <source>
        <dbReference type="ARBA" id="ARBA00023136"/>
    </source>
</evidence>
<keyword evidence="7" id="KW-0732">Signal</keyword>
<keyword evidence="2 6" id="KW-0812">Transmembrane</keyword>
<evidence type="ECO:0000256" key="6">
    <source>
        <dbReference type="SAM" id="Phobius"/>
    </source>
</evidence>
<dbReference type="GO" id="GO:0071944">
    <property type="term" value="C:cell periphery"/>
    <property type="evidence" value="ECO:0007669"/>
    <property type="project" value="UniProtKB-ARBA"/>
</dbReference>
<dbReference type="SMART" id="SM00321">
    <property type="entry name" value="WSC"/>
    <property type="match status" value="1"/>
</dbReference>
<evidence type="ECO:0000256" key="2">
    <source>
        <dbReference type="ARBA" id="ARBA00022692"/>
    </source>
</evidence>
<dbReference type="PANTHER" id="PTHR15549:SF33">
    <property type="entry name" value="MEMBRANE PROTEIN WSC4, PUTATIVE (AFU_ORTHOLOGUE AFUA_5G09020)-RELATED"/>
    <property type="match status" value="1"/>
</dbReference>
<comment type="subcellular location">
    <subcellularLocation>
        <location evidence="1">Membrane</location>
        <topology evidence="1">Single-pass membrane protein</topology>
    </subcellularLocation>
</comment>
<feature type="domain" description="WSC" evidence="8">
    <location>
        <begin position="33"/>
        <end position="126"/>
    </location>
</feature>
<dbReference type="Pfam" id="PF01822">
    <property type="entry name" value="WSC"/>
    <property type="match status" value="1"/>
</dbReference>
<proteinExistence type="predicted"/>
<evidence type="ECO:0000313" key="9">
    <source>
        <dbReference type="EMBL" id="CAI4214695.1"/>
    </source>
</evidence>
<feature type="chain" id="PRO_5040122573" description="WSC domain-containing protein" evidence="7">
    <location>
        <begin position="22"/>
        <end position="263"/>
    </location>
</feature>
<comment type="caution">
    <text evidence="9">The sequence shown here is derived from an EMBL/GenBank/DDBJ whole genome shotgun (WGS) entry which is preliminary data.</text>
</comment>
<name>A0A9P1H145_9PEZI</name>
<sequence>MKFLPIIFSVGVLAAETLVRGQQRPAVNPILNALTSHGCYKSKASLKDPGGYEGEKVSSGLCGDVICNKTNSTVLGLRGTTCYCGFEYPPKEDLVEDKFCNYACQGYPFEACGSVDGVYYSIFNTGVKVDVDSAEPVASTSSKGASSPTSDASTGDEGNKEGDKKSTNVGGIVGGVVVGVVIAAAAIGGVFFYLRRKRNKEIEEEHRRNAAVNSFIGHKPPSSSGGLSITDARLDPVMQRRMSDGSIADNHDYSRKILRVTNA</sequence>
<feature type="signal peptide" evidence="7">
    <location>
        <begin position="1"/>
        <end position="21"/>
    </location>
</feature>
<organism evidence="9 10">
    <name type="scientific">Parascedosporium putredinis</name>
    <dbReference type="NCBI Taxonomy" id="1442378"/>
    <lineage>
        <taxon>Eukaryota</taxon>
        <taxon>Fungi</taxon>
        <taxon>Dikarya</taxon>
        <taxon>Ascomycota</taxon>
        <taxon>Pezizomycotina</taxon>
        <taxon>Sordariomycetes</taxon>
        <taxon>Hypocreomycetidae</taxon>
        <taxon>Microascales</taxon>
        <taxon>Microascaceae</taxon>
        <taxon>Parascedosporium</taxon>
    </lineage>
</organism>
<evidence type="ECO:0000256" key="5">
    <source>
        <dbReference type="SAM" id="MobiDB-lite"/>
    </source>
</evidence>
<keyword evidence="3 6" id="KW-1133">Transmembrane helix</keyword>
<evidence type="ECO:0000256" key="1">
    <source>
        <dbReference type="ARBA" id="ARBA00004167"/>
    </source>
</evidence>
<dbReference type="InterPro" id="IPR002889">
    <property type="entry name" value="WSC_carb-bd"/>
</dbReference>
<accession>A0A9P1H145</accession>
<keyword evidence="10" id="KW-1185">Reference proteome</keyword>
<evidence type="ECO:0000256" key="7">
    <source>
        <dbReference type="SAM" id="SignalP"/>
    </source>
</evidence>
<evidence type="ECO:0000313" key="10">
    <source>
        <dbReference type="Proteomes" id="UP000838763"/>
    </source>
</evidence>
<keyword evidence="4 6" id="KW-0472">Membrane</keyword>
<evidence type="ECO:0000256" key="3">
    <source>
        <dbReference type="ARBA" id="ARBA00022989"/>
    </source>
</evidence>
<dbReference type="PROSITE" id="PS51212">
    <property type="entry name" value="WSC"/>
    <property type="match status" value="1"/>
</dbReference>
<dbReference type="InterPro" id="IPR051694">
    <property type="entry name" value="Immunoregulatory_rcpt-like"/>
</dbReference>
<gene>
    <name evidence="9" type="ORF">PPNO1_LOCUS4422</name>
</gene>
<protein>
    <recommendedName>
        <fullName evidence="8">WSC domain-containing protein</fullName>
    </recommendedName>
</protein>
<feature type="transmembrane region" description="Helical" evidence="6">
    <location>
        <begin position="169"/>
        <end position="194"/>
    </location>
</feature>
<dbReference type="Proteomes" id="UP000838763">
    <property type="component" value="Unassembled WGS sequence"/>
</dbReference>
<reference evidence="9" key="1">
    <citation type="submission" date="2022-11" db="EMBL/GenBank/DDBJ databases">
        <authorList>
            <person name="Scott C."/>
            <person name="Bruce N."/>
        </authorList>
    </citation>
    <scope>NUCLEOTIDE SEQUENCE</scope>
</reference>
<dbReference type="EMBL" id="CALLCH030000012">
    <property type="protein sequence ID" value="CAI4214695.1"/>
    <property type="molecule type" value="Genomic_DNA"/>
</dbReference>
<feature type="compositionally biased region" description="Low complexity" evidence="5">
    <location>
        <begin position="138"/>
        <end position="153"/>
    </location>
</feature>
<dbReference type="GO" id="GO:0016020">
    <property type="term" value="C:membrane"/>
    <property type="evidence" value="ECO:0007669"/>
    <property type="project" value="UniProtKB-SubCell"/>
</dbReference>
<dbReference type="PANTHER" id="PTHR15549">
    <property type="entry name" value="PAIRED IMMUNOGLOBULIN-LIKE TYPE 2 RECEPTOR"/>
    <property type="match status" value="1"/>
</dbReference>
<dbReference type="OrthoDB" id="2019572at2759"/>